<dbReference type="InterPro" id="IPR013783">
    <property type="entry name" value="Ig-like_fold"/>
</dbReference>
<evidence type="ECO:0000256" key="2">
    <source>
        <dbReference type="ARBA" id="ARBA00022692"/>
    </source>
</evidence>
<dbReference type="SUPFAM" id="SSF49899">
    <property type="entry name" value="Concanavalin A-like lectins/glucanases"/>
    <property type="match status" value="1"/>
</dbReference>
<feature type="domain" description="Ig-like" evidence="10">
    <location>
        <begin position="1"/>
        <end position="83"/>
    </location>
</feature>
<gene>
    <name evidence="11" type="ORF">H920_17578</name>
</gene>
<dbReference type="InterPro" id="IPR036179">
    <property type="entry name" value="Ig-like_dom_sf"/>
</dbReference>
<proteinExistence type="predicted"/>
<dbReference type="EMBL" id="KN124473">
    <property type="protein sequence ID" value="KFO21074.1"/>
    <property type="molecule type" value="Genomic_DNA"/>
</dbReference>
<evidence type="ECO:0000256" key="3">
    <source>
        <dbReference type="ARBA" id="ARBA00022729"/>
    </source>
</evidence>
<feature type="coiled-coil region" evidence="7">
    <location>
        <begin position="138"/>
        <end position="169"/>
    </location>
</feature>
<dbReference type="eggNOG" id="ENOG502QSRZ">
    <property type="taxonomic scope" value="Eukaryota"/>
</dbReference>
<dbReference type="Gene3D" id="2.60.40.10">
    <property type="entry name" value="Immunoglobulins"/>
    <property type="match status" value="1"/>
</dbReference>
<accession>A0A091CPR9</accession>
<feature type="compositionally biased region" description="Polar residues" evidence="8">
    <location>
        <begin position="174"/>
        <end position="184"/>
    </location>
</feature>
<dbReference type="GO" id="GO:0016020">
    <property type="term" value="C:membrane"/>
    <property type="evidence" value="ECO:0007669"/>
    <property type="project" value="UniProtKB-SubCell"/>
</dbReference>
<sequence length="343" mass="38521">MTGPKESGIQVLCSSSGWFPKPKVQWTDTAGMKLPSLPESHTQNKDGLFHVDSSLVVMDSSLGNVTCSIQNPLSGQEKTSTIFLPEPFFPKASVWKSALAGTLPVLGLLLIGISYIGWREHQAKEKEKKKMEIEAHERVQMTNEKESVLKTKEELKADLEQRKALYNKASVILNHQMTQSNNSDPKSKENRREETRELPPSDEQGDGNLITLKQEPFVSGRHYWEVDVENAAGWTAGICEVHRDGNGSSKEPSRKKFRVLVKKGDEYKALACCSKSISLDTYVSIEKCPHKIMLFLDYGDNDISFYNMTDGTHIFSFTQSNFSGLLYPYFKLRSMELAPSAQC</sequence>
<keyword evidence="4" id="KW-1133">Transmembrane helix</keyword>
<evidence type="ECO:0000256" key="4">
    <source>
        <dbReference type="ARBA" id="ARBA00022989"/>
    </source>
</evidence>
<dbReference type="InterPro" id="IPR001870">
    <property type="entry name" value="B30.2/SPRY"/>
</dbReference>
<keyword evidence="7" id="KW-0175">Coiled coil</keyword>
<keyword evidence="2" id="KW-0812">Transmembrane</keyword>
<name>A0A091CPR9_FUKDA</name>
<dbReference type="InterPro" id="IPR013320">
    <property type="entry name" value="ConA-like_dom_sf"/>
</dbReference>
<keyword evidence="6" id="KW-0393">Immunoglobulin domain</keyword>
<evidence type="ECO:0000256" key="7">
    <source>
        <dbReference type="SAM" id="Coils"/>
    </source>
</evidence>
<feature type="compositionally biased region" description="Basic and acidic residues" evidence="8">
    <location>
        <begin position="185"/>
        <end position="199"/>
    </location>
</feature>
<evidence type="ECO:0000259" key="9">
    <source>
        <dbReference type="PROSITE" id="PS50188"/>
    </source>
</evidence>
<dbReference type="Proteomes" id="UP000028990">
    <property type="component" value="Unassembled WGS sequence"/>
</dbReference>
<evidence type="ECO:0000256" key="5">
    <source>
        <dbReference type="ARBA" id="ARBA00023136"/>
    </source>
</evidence>
<evidence type="ECO:0000256" key="6">
    <source>
        <dbReference type="ARBA" id="ARBA00023319"/>
    </source>
</evidence>
<evidence type="ECO:0000256" key="8">
    <source>
        <dbReference type="SAM" id="MobiDB-lite"/>
    </source>
</evidence>
<feature type="region of interest" description="Disordered" evidence="8">
    <location>
        <begin position="174"/>
        <end position="208"/>
    </location>
</feature>
<dbReference type="InterPro" id="IPR003877">
    <property type="entry name" value="SPRY_dom"/>
</dbReference>
<feature type="domain" description="B30.2/SPRY" evidence="9">
    <location>
        <begin position="144"/>
        <end position="343"/>
    </location>
</feature>
<dbReference type="PANTHER" id="PTHR24103">
    <property type="entry name" value="E3 UBIQUITIN-PROTEIN LIGASE TRIM"/>
    <property type="match status" value="1"/>
</dbReference>
<dbReference type="AlphaFoldDB" id="A0A091CPR9"/>
<dbReference type="InterPro" id="IPR003879">
    <property type="entry name" value="Butyrophylin_SPRY"/>
</dbReference>
<dbReference type="SMART" id="SM00449">
    <property type="entry name" value="SPRY"/>
    <property type="match status" value="1"/>
</dbReference>
<dbReference type="FunFam" id="2.60.40.10:FF:000088">
    <property type="entry name" value="Butyrophilin subfamily 1 member A1"/>
    <property type="match status" value="1"/>
</dbReference>
<evidence type="ECO:0000259" key="10">
    <source>
        <dbReference type="PROSITE" id="PS50835"/>
    </source>
</evidence>
<dbReference type="SUPFAM" id="SSF48726">
    <property type="entry name" value="Immunoglobulin"/>
    <property type="match status" value="1"/>
</dbReference>
<dbReference type="Gene3D" id="2.60.120.920">
    <property type="match status" value="1"/>
</dbReference>
<dbReference type="InterPro" id="IPR043136">
    <property type="entry name" value="B30.2/SPRY_sf"/>
</dbReference>
<protein>
    <submittedName>
        <fullName evidence="11">Butyrophilin subfamily 3 member A3</fullName>
    </submittedName>
</protein>
<dbReference type="Pfam" id="PF00622">
    <property type="entry name" value="SPRY"/>
    <property type="match status" value="1"/>
</dbReference>
<dbReference type="InterPro" id="IPR007110">
    <property type="entry name" value="Ig-like_dom"/>
</dbReference>
<keyword evidence="5" id="KW-0472">Membrane</keyword>
<comment type="subcellular location">
    <subcellularLocation>
        <location evidence="1">Membrane</location>
        <topology evidence="1">Single-pass type I membrane protein</topology>
    </subcellularLocation>
</comment>
<dbReference type="PROSITE" id="PS50188">
    <property type="entry name" value="B302_SPRY"/>
    <property type="match status" value="1"/>
</dbReference>
<organism evidence="11 12">
    <name type="scientific">Fukomys damarensis</name>
    <name type="common">Damaraland mole rat</name>
    <name type="synonym">Cryptomys damarensis</name>
    <dbReference type="NCBI Taxonomy" id="885580"/>
    <lineage>
        <taxon>Eukaryota</taxon>
        <taxon>Metazoa</taxon>
        <taxon>Chordata</taxon>
        <taxon>Craniata</taxon>
        <taxon>Vertebrata</taxon>
        <taxon>Euteleostomi</taxon>
        <taxon>Mammalia</taxon>
        <taxon>Eutheria</taxon>
        <taxon>Euarchontoglires</taxon>
        <taxon>Glires</taxon>
        <taxon>Rodentia</taxon>
        <taxon>Hystricomorpha</taxon>
        <taxon>Bathyergidae</taxon>
        <taxon>Fukomys</taxon>
    </lineage>
</organism>
<keyword evidence="12" id="KW-1185">Reference proteome</keyword>
<dbReference type="InterPro" id="IPR053896">
    <property type="entry name" value="BTN3A2-like_Ig-C"/>
</dbReference>
<dbReference type="PROSITE" id="PS50835">
    <property type="entry name" value="IG_LIKE"/>
    <property type="match status" value="1"/>
</dbReference>
<evidence type="ECO:0000313" key="11">
    <source>
        <dbReference type="EMBL" id="KFO21074.1"/>
    </source>
</evidence>
<dbReference type="STRING" id="885580.ENSFDAP00000011434"/>
<keyword evidence="3" id="KW-0732">Signal</keyword>
<dbReference type="InterPro" id="IPR050143">
    <property type="entry name" value="TRIM/RBCC"/>
</dbReference>
<evidence type="ECO:0000313" key="12">
    <source>
        <dbReference type="Proteomes" id="UP000028990"/>
    </source>
</evidence>
<dbReference type="PRINTS" id="PR01407">
    <property type="entry name" value="BUTYPHLNCDUF"/>
</dbReference>
<reference evidence="11 12" key="1">
    <citation type="submission" date="2013-11" db="EMBL/GenBank/DDBJ databases">
        <title>The Damaraland mole rat (Fukomys damarensis) genome and evolution of African mole rats.</title>
        <authorList>
            <person name="Gladyshev V.N."/>
            <person name="Fang X."/>
        </authorList>
    </citation>
    <scope>NUCLEOTIDE SEQUENCE [LARGE SCALE GENOMIC DNA]</scope>
    <source>
        <tissue evidence="11">Liver</tissue>
    </source>
</reference>
<evidence type="ECO:0000256" key="1">
    <source>
        <dbReference type="ARBA" id="ARBA00004479"/>
    </source>
</evidence>
<dbReference type="Pfam" id="PF22705">
    <property type="entry name" value="C2-set_3"/>
    <property type="match status" value="1"/>
</dbReference>